<dbReference type="PIRSF" id="PIRSF005965">
    <property type="entry name" value="Chor_mut_AroH"/>
    <property type="match status" value="1"/>
</dbReference>
<dbReference type="SUPFAM" id="SSF55298">
    <property type="entry name" value="YjgF-like"/>
    <property type="match status" value="1"/>
</dbReference>
<dbReference type="PANTHER" id="PTHR21164:SF0">
    <property type="entry name" value="CHORISMATE MUTASE AROH"/>
    <property type="match status" value="1"/>
</dbReference>
<dbReference type="InterPro" id="IPR035959">
    <property type="entry name" value="RutC-like_sf"/>
</dbReference>
<evidence type="ECO:0000256" key="1">
    <source>
        <dbReference type="NCBIfam" id="TIGR01796"/>
    </source>
</evidence>
<dbReference type="EMBL" id="VBAN01000169">
    <property type="protein sequence ID" value="TMI82289.1"/>
    <property type="molecule type" value="Genomic_DNA"/>
</dbReference>
<proteinExistence type="predicted"/>
<dbReference type="PANTHER" id="PTHR21164">
    <property type="entry name" value="CHORISMATE MUTASE"/>
    <property type="match status" value="1"/>
</dbReference>
<comment type="caution">
    <text evidence="4">The sequence shown here is derived from an EMBL/GenBank/DDBJ whole genome shotgun (WGS) entry which is preliminary data.</text>
</comment>
<feature type="binding site" evidence="2">
    <location>
        <position position="7"/>
    </location>
    <ligand>
        <name>prephenate</name>
        <dbReference type="ChEBI" id="CHEBI:29934"/>
    </ligand>
</feature>
<feature type="binding site" evidence="2">
    <location>
        <position position="108"/>
    </location>
    <ligand>
        <name>prephenate</name>
        <dbReference type="ChEBI" id="CHEBI:29934"/>
    </ligand>
</feature>
<dbReference type="GO" id="GO:0008652">
    <property type="term" value="P:amino acid biosynthetic process"/>
    <property type="evidence" value="ECO:0007669"/>
    <property type="project" value="UniProtKB-UniRule"/>
</dbReference>
<dbReference type="AlphaFoldDB" id="A0A537JFH4"/>
<dbReference type="Proteomes" id="UP000318093">
    <property type="component" value="Unassembled WGS sequence"/>
</dbReference>
<feature type="binding site" evidence="2">
    <location>
        <position position="90"/>
    </location>
    <ligand>
        <name>prephenate</name>
        <dbReference type="ChEBI" id="CHEBI:29934"/>
    </ligand>
</feature>
<dbReference type="GO" id="GO:0046417">
    <property type="term" value="P:chorismate metabolic process"/>
    <property type="evidence" value="ECO:0007669"/>
    <property type="project" value="TreeGrafter"/>
</dbReference>
<dbReference type="CDD" id="cd02185">
    <property type="entry name" value="AroH"/>
    <property type="match status" value="1"/>
</dbReference>
<name>A0A537JFH4_9BACT</name>
<evidence type="ECO:0000313" key="4">
    <source>
        <dbReference type="EMBL" id="TMI82289.1"/>
    </source>
</evidence>
<dbReference type="GO" id="GO:0004106">
    <property type="term" value="F:chorismate mutase activity"/>
    <property type="evidence" value="ECO:0007669"/>
    <property type="project" value="UniProtKB-UniRule"/>
</dbReference>
<dbReference type="Gene3D" id="3.30.1330.40">
    <property type="entry name" value="RutC-like"/>
    <property type="match status" value="1"/>
</dbReference>
<dbReference type="InterPro" id="IPR008243">
    <property type="entry name" value="Chorismate_mutase_AroH"/>
</dbReference>
<evidence type="ECO:0000256" key="3">
    <source>
        <dbReference type="PROSITE-ProRule" id="PRU00514"/>
    </source>
</evidence>
<gene>
    <name evidence="4" type="primary">aroH</name>
    <name evidence="4" type="ORF">E6H03_05800</name>
</gene>
<keyword evidence="2 3" id="KW-0028">Amino-acid biosynthesis</keyword>
<dbReference type="Pfam" id="PF07736">
    <property type="entry name" value="CM_1"/>
    <property type="match status" value="1"/>
</dbReference>
<dbReference type="GO" id="GO:0009073">
    <property type="term" value="P:aromatic amino acid family biosynthetic process"/>
    <property type="evidence" value="ECO:0007669"/>
    <property type="project" value="UniProtKB-UniRule"/>
</dbReference>
<dbReference type="EC" id="5.4.99.5" evidence="1 3"/>
<protein>
    <recommendedName>
        <fullName evidence="1 3">chorismate mutase</fullName>
        <ecNumber evidence="1 3">5.4.99.5</ecNumber>
    </recommendedName>
</protein>
<evidence type="ECO:0000313" key="5">
    <source>
        <dbReference type="Proteomes" id="UP000318093"/>
    </source>
</evidence>
<comment type="catalytic activity">
    <reaction evidence="3">
        <text>chorismate = prephenate</text>
        <dbReference type="Rhea" id="RHEA:13897"/>
        <dbReference type="ChEBI" id="CHEBI:29748"/>
        <dbReference type="ChEBI" id="CHEBI:29934"/>
        <dbReference type="EC" id="5.4.99.5"/>
    </reaction>
</comment>
<dbReference type="PROSITE" id="PS51167">
    <property type="entry name" value="CHORISMATE_MUT_1"/>
    <property type="match status" value="1"/>
</dbReference>
<evidence type="ECO:0000256" key="2">
    <source>
        <dbReference type="PIRSR" id="PIRSR005965-1"/>
    </source>
</evidence>
<organism evidence="4 5">
    <name type="scientific">Candidatus Segetimicrobium genomatis</name>
    <dbReference type="NCBI Taxonomy" id="2569760"/>
    <lineage>
        <taxon>Bacteria</taxon>
        <taxon>Bacillati</taxon>
        <taxon>Candidatus Sysuimicrobiota</taxon>
        <taxon>Candidatus Sysuimicrobiia</taxon>
        <taxon>Candidatus Sysuimicrobiales</taxon>
        <taxon>Candidatus Segetimicrobiaceae</taxon>
        <taxon>Candidatus Segetimicrobium</taxon>
    </lineage>
</organism>
<sequence length="122" mass="13528">MRFRGVRGAITVDANTEQAILDATLELLRAIIRMNEVDADDVAGVLFTVTSDLNAAFPAEACRRLPGWTHVPLMCAQEVPVPGALPRCVRILMLMNTTKTAAEVRHVYLRDAERLRPDLTRS</sequence>
<keyword evidence="2 3" id="KW-0057">Aromatic amino acid biosynthesis</keyword>
<keyword evidence="3 4" id="KW-0413">Isomerase</keyword>
<reference evidence="4 5" key="1">
    <citation type="journal article" date="2019" name="Nat. Microbiol.">
        <title>Mediterranean grassland soil C-N compound turnover is dependent on rainfall and depth, and is mediated by genomically divergent microorganisms.</title>
        <authorList>
            <person name="Diamond S."/>
            <person name="Andeer P.F."/>
            <person name="Li Z."/>
            <person name="Crits-Christoph A."/>
            <person name="Burstein D."/>
            <person name="Anantharaman K."/>
            <person name="Lane K.R."/>
            <person name="Thomas B.C."/>
            <person name="Pan C."/>
            <person name="Northen T.R."/>
            <person name="Banfield J.F."/>
        </authorList>
    </citation>
    <scope>NUCLEOTIDE SEQUENCE [LARGE SCALE GENOMIC DNA]</scope>
    <source>
        <strain evidence="4">NP_6</strain>
    </source>
</reference>
<dbReference type="NCBIfam" id="TIGR01796">
    <property type="entry name" value="CM_mono_aroH"/>
    <property type="match status" value="1"/>
</dbReference>
<accession>A0A537JFH4</accession>